<protein>
    <submittedName>
        <fullName evidence="4">Uncharacterized small protein (DUF1192 family)</fullName>
    </submittedName>
</protein>
<reference evidence="4" key="1">
    <citation type="submission" date="2023-07" db="EMBL/GenBank/DDBJ databases">
        <title>Genomic Encyclopedia of Type Strains, Phase IV (KMG-IV): sequencing the most valuable type-strain genomes for metagenomic binning, comparative biology and taxonomic classification.</title>
        <authorList>
            <person name="Goeker M."/>
        </authorList>
    </citation>
    <scope>NUCLEOTIDE SEQUENCE</scope>
    <source>
        <strain evidence="4">DSM 19569</strain>
    </source>
</reference>
<feature type="domain" description="KfrA N-terminal DNA-binding" evidence="3">
    <location>
        <begin position="4"/>
        <end position="125"/>
    </location>
</feature>
<evidence type="ECO:0000259" key="3">
    <source>
        <dbReference type="Pfam" id="PF11740"/>
    </source>
</evidence>
<dbReference type="EMBL" id="JAUSWL010000002">
    <property type="protein sequence ID" value="MDQ0542523.1"/>
    <property type="molecule type" value="Genomic_DNA"/>
</dbReference>
<feature type="compositionally biased region" description="Basic and acidic residues" evidence="2">
    <location>
        <begin position="334"/>
        <end position="344"/>
    </location>
</feature>
<dbReference type="Proteomes" id="UP001223420">
    <property type="component" value="Unassembled WGS sequence"/>
</dbReference>
<evidence type="ECO:0000256" key="2">
    <source>
        <dbReference type="SAM" id="MobiDB-lite"/>
    </source>
</evidence>
<gene>
    <name evidence="4" type="ORF">QO001_001441</name>
</gene>
<evidence type="ECO:0000313" key="5">
    <source>
        <dbReference type="Proteomes" id="UP001223420"/>
    </source>
</evidence>
<proteinExistence type="predicted"/>
<keyword evidence="1" id="KW-0175">Coiled coil</keyword>
<accession>A0AAJ1TU03</accession>
<name>A0AAJ1TU03_9HYPH</name>
<organism evidence="4 5">
    <name type="scientific">Methylobacterium brachiatum</name>
    <dbReference type="NCBI Taxonomy" id="269660"/>
    <lineage>
        <taxon>Bacteria</taxon>
        <taxon>Pseudomonadati</taxon>
        <taxon>Pseudomonadota</taxon>
        <taxon>Alphaproteobacteria</taxon>
        <taxon>Hyphomicrobiales</taxon>
        <taxon>Methylobacteriaceae</taxon>
        <taxon>Methylobacterium</taxon>
    </lineage>
</organism>
<evidence type="ECO:0000313" key="4">
    <source>
        <dbReference type="EMBL" id="MDQ0542523.1"/>
    </source>
</evidence>
<sequence>MVARKDVWAAADGIRAKARDADGAKPRVSVRTVRKALGKGSFGDIARELAEWKARVGYRPLIEQAELPEALQGQLAAFGTALLEHVRVEQTRHRIAEAEGEAAREAGRGEVLEEALAQVDLLEARVAMLEAELARLRVAPPAATSLAQAPETEPAKVPAPMHLNPAYGKVRDRHTAEAADPVWADVRVAVTRVLEQRGPMWVHALHLSLPDQLKDRAERAGLPLTPAWLRLHLIRLADAGDGFAEVEGRFAVAAPAEAAPDPTPVAIGADAPPLSAERFWKLFVAEVHDLLLERGPLTAEEILAGLPEGWVAGTQRYEPIKPGRLRQKLRERIRNKRPLEERPGKVFAATGRWPGSRTLDEDEAA</sequence>
<evidence type="ECO:0000256" key="1">
    <source>
        <dbReference type="SAM" id="Coils"/>
    </source>
</evidence>
<comment type="caution">
    <text evidence="4">The sequence shown here is derived from an EMBL/GenBank/DDBJ whole genome shotgun (WGS) entry which is preliminary data.</text>
</comment>
<feature type="coiled-coil region" evidence="1">
    <location>
        <begin position="112"/>
        <end position="139"/>
    </location>
</feature>
<dbReference type="Pfam" id="PF11740">
    <property type="entry name" value="KfrA_N"/>
    <property type="match status" value="1"/>
</dbReference>
<feature type="region of interest" description="Disordered" evidence="2">
    <location>
        <begin position="334"/>
        <end position="365"/>
    </location>
</feature>
<dbReference type="AlphaFoldDB" id="A0AAJ1TU03"/>
<dbReference type="InterPro" id="IPR021104">
    <property type="entry name" value="KfrA_DNA-bd_N"/>
</dbReference>
<dbReference type="RefSeq" id="WP_230365820.1">
    <property type="nucleotide sequence ID" value="NZ_JAJALK010000003.1"/>
</dbReference>